<accession>F2NML2</accession>
<evidence type="ECO:0000259" key="8">
    <source>
        <dbReference type="Pfam" id="PF02875"/>
    </source>
</evidence>
<dbReference type="Gene3D" id="3.90.190.20">
    <property type="entry name" value="Mur ligase, C-terminal domain"/>
    <property type="match status" value="1"/>
</dbReference>
<dbReference type="GO" id="GO:0051301">
    <property type="term" value="P:cell division"/>
    <property type="evidence" value="ECO:0007669"/>
    <property type="project" value="UniProtKB-KW"/>
</dbReference>
<dbReference type="KEGG" id="mhd:Marky_1447"/>
<evidence type="ECO:0000259" key="9">
    <source>
        <dbReference type="Pfam" id="PF08245"/>
    </source>
</evidence>
<comment type="function">
    <text evidence="7">Cell wall formation. Catalyzes the addition of glutamate to the nucleotide precursor UDP-N-acetylmuramoyl-L-alanine (UMA).</text>
</comment>
<keyword evidence="7" id="KW-0961">Cell wall biogenesis/degradation</keyword>
<gene>
    <name evidence="7" type="primary">murD</name>
    <name evidence="10" type="ordered locus">Marky_1447</name>
</gene>
<dbReference type="RefSeq" id="WP_013704229.1">
    <property type="nucleotide sequence ID" value="NC_015387.1"/>
</dbReference>
<evidence type="ECO:0000256" key="7">
    <source>
        <dbReference type="HAMAP-Rule" id="MF_00639"/>
    </source>
</evidence>
<comment type="catalytic activity">
    <reaction evidence="7">
        <text>UDP-N-acetyl-alpha-D-muramoyl-L-alanine + D-glutamate + ATP = UDP-N-acetyl-alpha-D-muramoyl-L-alanyl-D-glutamate + ADP + phosphate + H(+)</text>
        <dbReference type="Rhea" id="RHEA:16429"/>
        <dbReference type="ChEBI" id="CHEBI:15378"/>
        <dbReference type="ChEBI" id="CHEBI:29986"/>
        <dbReference type="ChEBI" id="CHEBI:30616"/>
        <dbReference type="ChEBI" id="CHEBI:43474"/>
        <dbReference type="ChEBI" id="CHEBI:83898"/>
        <dbReference type="ChEBI" id="CHEBI:83900"/>
        <dbReference type="ChEBI" id="CHEBI:456216"/>
        <dbReference type="EC" id="6.3.2.9"/>
    </reaction>
</comment>
<dbReference type="EC" id="6.3.2.9" evidence="7"/>
<evidence type="ECO:0000256" key="4">
    <source>
        <dbReference type="ARBA" id="ARBA00022598"/>
    </source>
</evidence>
<dbReference type="OrthoDB" id="9809796at2"/>
<keyword evidence="3 7" id="KW-0963">Cytoplasm</keyword>
<dbReference type="GO" id="GO:0008360">
    <property type="term" value="P:regulation of cell shape"/>
    <property type="evidence" value="ECO:0007669"/>
    <property type="project" value="UniProtKB-KW"/>
</dbReference>
<dbReference type="eggNOG" id="COG0771">
    <property type="taxonomic scope" value="Bacteria"/>
</dbReference>
<keyword evidence="7" id="KW-0131">Cell cycle</keyword>
<dbReference type="HOGENOM" id="CLU_032540_0_0_0"/>
<dbReference type="PANTHER" id="PTHR43692">
    <property type="entry name" value="UDP-N-ACETYLMURAMOYLALANINE--D-GLUTAMATE LIGASE"/>
    <property type="match status" value="1"/>
</dbReference>
<dbReference type="Gene3D" id="3.40.1190.10">
    <property type="entry name" value="Mur-like, catalytic domain"/>
    <property type="match status" value="1"/>
</dbReference>
<keyword evidence="7" id="KW-0132">Cell division</keyword>
<protein>
    <recommendedName>
        <fullName evidence="7">UDP-N-acetylmuramoylalanine--D-glutamate ligase</fullName>
        <ecNumber evidence="7">6.3.2.9</ecNumber>
    </recommendedName>
    <alternativeName>
        <fullName evidence="7">D-glutamic acid-adding enzyme</fullName>
    </alternativeName>
    <alternativeName>
        <fullName evidence="7">UDP-N-acetylmuramoyl-L-alanyl-D-glutamate synthetase</fullName>
    </alternativeName>
</protein>
<dbReference type="GO" id="GO:0009252">
    <property type="term" value="P:peptidoglycan biosynthetic process"/>
    <property type="evidence" value="ECO:0007669"/>
    <property type="project" value="UniProtKB-UniRule"/>
</dbReference>
<comment type="pathway">
    <text evidence="2 7">Cell wall biogenesis; peptidoglycan biosynthesis.</text>
</comment>
<dbReference type="SUPFAM" id="SSF51984">
    <property type="entry name" value="MurCD N-terminal domain"/>
    <property type="match status" value="1"/>
</dbReference>
<dbReference type="STRING" id="869210.Marky_1447"/>
<comment type="subcellular location">
    <subcellularLocation>
        <location evidence="1 7">Cytoplasm</location>
    </subcellularLocation>
</comment>
<feature type="domain" description="Mur ligase C-terminal" evidence="8">
    <location>
        <begin position="272"/>
        <end position="385"/>
    </location>
</feature>
<organism evidence="10 11">
    <name type="scientific">Marinithermus hydrothermalis (strain DSM 14884 / JCM 11576 / T1)</name>
    <dbReference type="NCBI Taxonomy" id="869210"/>
    <lineage>
        <taxon>Bacteria</taxon>
        <taxon>Thermotogati</taxon>
        <taxon>Deinococcota</taxon>
        <taxon>Deinococci</taxon>
        <taxon>Thermales</taxon>
        <taxon>Thermaceae</taxon>
        <taxon>Marinithermus</taxon>
    </lineage>
</organism>
<comment type="similarity">
    <text evidence="7">Belongs to the MurCDEF family.</text>
</comment>
<dbReference type="HAMAP" id="MF_00639">
    <property type="entry name" value="MurD"/>
    <property type="match status" value="1"/>
</dbReference>
<keyword evidence="6 7" id="KW-0067">ATP-binding</keyword>
<evidence type="ECO:0000313" key="10">
    <source>
        <dbReference type="EMBL" id="AEB12182.1"/>
    </source>
</evidence>
<dbReference type="InterPro" id="IPR036615">
    <property type="entry name" value="Mur_ligase_C_dom_sf"/>
</dbReference>
<evidence type="ECO:0000313" key="11">
    <source>
        <dbReference type="Proteomes" id="UP000007030"/>
    </source>
</evidence>
<evidence type="ECO:0000256" key="6">
    <source>
        <dbReference type="ARBA" id="ARBA00022840"/>
    </source>
</evidence>
<dbReference type="InterPro" id="IPR013221">
    <property type="entry name" value="Mur_ligase_cen"/>
</dbReference>
<evidence type="ECO:0000256" key="1">
    <source>
        <dbReference type="ARBA" id="ARBA00004496"/>
    </source>
</evidence>
<keyword evidence="11" id="KW-1185">Reference proteome</keyword>
<dbReference type="AlphaFoldDB" id="F2NML2"/>
<dbReference type="GO" id="GO:0008764">
    <property type="term" value="F:UDP-N-acetylmuramoylalanine-D-glutamate ligase activity"/>
    <property type="evidence" value="ECO:0007669"/>
    <property type="project" value="UniProtKB-UniRule"/>
</dbReference>
<dbReference type="Gene3D" id="3.40.50.720">
    <property type="entry name" value="NAD(P)-binding Rossmann-like Domain"/>
    <property type="match status" value="1"/>
</dbReference>
<dbReference type="EMBL" id="CP002630">
    <property type="protein sequence ID" value="AEB12182.1"/>
    <property type="molecule type" value="Genomic_DNA"/>
</dbReference>
<dbReference type="PANTHER" id="PTHR43692:SF1">
    <property type="entry name" value="UDP-N-ACETYLMURAMOYLALANINE--D-GLUTAMATE LIGASE"/>
    <property type="match status" value="1"/>
</dbReference>
<dbReference type="Pfam" id="PF21799">
    <property type="entry name" value="MurD-like_N"/>
    <property type="match status" value="1"/>
</dbReference>
<dbReference type="Proteomes" id="UP000007030">
    <property type="component" value="Chromosome"/>
</dbReference>
<dbReference type="GO" id="GO:0005524">
    <property type="term" value="F:ATP binding"/>
    <property type="evidence" value="ECO:0007669"/>
    <property type="project" value="UniProtKB-UniRule"/>
</dbReference>
<sequence length="422" mass="45325">MSTPRLVFGLGRSGLGVLRFLARRGLPARFHDEHPRPQDLEAARALGFLEDPDPKPGAYREVIAAPGVPIDHPLLQRLREGGAEVIGEAELAYRHVPTPLIGVTGTAGKGSTTLFTAHLLRASGLRAVAGGNLDPPLVDVVEDAEVAVVELSSFQLERVVHFAPRVAVLLNLGVDHLDRHRTPEAYHQAKLNLLKNLTDQDALVYNAADPRVRQAAHRTPARLYPFTPGPTPRETNLEAAYWAARAYLEGVGLEVDEARLRAALATAPSLPGRFETFGRVGEVVFIDDSIATRTLAVQAALAAAPAPIAWILGGVSKGAALEDLRPLVARKVRVLLAIGRDGPQMARAFRDLVEVVEISETDGNTALERAIAEALARIQHGSVLLAPLAASFDQFADYKARSRAFREAAQRIGGAAWTPSSP</sequence>
<dbReference type="Pfam" id="PF02875">
    <property type="entry name" value="Mur_ligase_C"/>
    <property type="match status" value="1"/>
</dbReference>
<dbReference type="InterPro" id="IPR005762">
    <property type="entry name" value="MurD"/>
</dbReference>
<feature type="domain" description="Mur ligase central" evidence="9">
    <location>
        <begin position="103"/>
        <end position="226"/>
    </location>
</feature>
<proteinExistence type="inferred from homology"/>
<keyword evidence="4 7" id="KW-0436">Ligase</keyword>
<keyword evidence="7" id="KW-0133">Cell shape</keyword>
<name>F2NML2_MARHT</name>
<dbReference type="SUPFAM" id="SSF53623">
    <property type="entry name" value="MurD-like peptide ligases, catalytic domain"/>
    <property type="match status" value="1"/>
</dbReference>
<dbReference type="Pfam" id="PF08245">
    <property type="entry name" value="Mur_ligase_M"/>
    <property type="match status" value="1"/>
</dbReference>
<dbReference type="InterPro" id="IPR004101">
    <property type="entry name" value="Mur_ligase_C"/>
</dbReference>
<evidence type="ECO:0000256" key="3">
    <source>
        <dbReference type="ARBA" id="ARBA00022490"/>
    </source>
</evidence>
<feature type="binding site" evidence="7">
    <location>
        <begin position="105"/>
        <end position="111"/>
    </location>
    <ligand>
        <name>ATP</name>
        <dbReference type="ChEBI" id="CHEBI:30616"/>
    </ligand>
</feature>
<dbReference type="GO" id="GO:0005737">
    <property type="term" value="C:cytoplasm"/>
    <property type="evidence" value="ECO:0007669"/>
    <property type="project" value="UniProtKB-SubCell"/>
</dbReference>
<keyword evidence="7" id="KW-0573">Peptidoglycan synthesis</keyword>
<dbReference type="InterPro" id="IPR036565">
    <property type="entry name" value="Mur-like_cat_sf"/>
</dbReference>
<evidence type="ECO:0000256" key="5">
    <source>
        <dbReference type="ARBA" id="ARBA00022741"/>
    </source>
</evidence>
<reference evidence="10 11" key="1">
    <citation type="journal article" date="2012" name="Stand. Genomic Sci.">
        <title>Complete genome sequence of the aerobic, heterotroph Marinithermus hydrothermalis type strain (T1(T)) from a deep-sea hydrothermal vent chimney.</title>
        <authorList>
            <person name="Copeland A."/>
            <person name="Gu W."/>
            <person name="Yasawong M."/>
            <person name="Lapidus A."/>
            <person name="Lucas S."/>
            <person name="Deshpande S."/>
            <person name="Pagani I."/>
            <person name="Tapia R."/>
            <person name="Cheng J.F."/>
            <person name="Goodwin L.A."/>
            <person name="Pitluck S."/>
            <person name="Liolios K."/>
            <person name="Ivanova N."/>
            <person name="Mavromatis K."/>
            <person name="Mikhailova N."/>
            <person name="Pati A."/>
            <person name="Chen A."/>
            <person name="Palaniappan K."/>
            <person name="Land M."/>
            <person name="Pan C."/>
            <person name="Brambilla E.M."/>
            <person name="Rohde M."/>
            <person name="Tindall B.J."/>
            <person name="Sikorski J."/>
            <person name="Goker M."/>
            <person name="Detter J.C."/>
            <person name="Bristow J."/>
            <person name="Eisen J.A."/>
            <person name="Markowitz V."/>
            <person name="Hugenholtz P."/>
            <person name="Kyrpides N.C."/>
            <person name="Klenk H.P."/>
            <person name="Woyke T."/>
        </authorList>
    </citation>
    <scope>NUCLEOTIDE SEQUENCE [LARGE SCALE GENOMIC DNA]</scope>
    <source>
        <strain evidence="11">DSM 14884 / JCM 11576 / T1</strain>
    </source>
</reference>
<keyword evidence="5 7" id="KW-0547">Nucleotide-binding</keyword>
<evidence type="ECO:0000256" key="2">
    <source>
        <dbReference type="ARBA" id="ARBA00004752"/>
    </source>
</evidence>
<dbReference type="GO" id="GO:0071555">
    <property type="term" value="P:cell wall organization"/>
    <property type="evidence" value="ECO:0007669"/>
    <property type="project" value="UniProtKB-KW"/>
</dbReference>
<dbReference type="UniPathway" id="UPA00219"/>
<dbReference type="SUPFAM" id="SSF53244">
    <property type="entry name" value="MurD-like peptide ligases, peptide-binding domain"/>
    <property type="match status" value="1"/>
</dbReference>